<dbReference type="Proteomes" id="UP000036987">
    <property type="component" value="Unassembled WGS sequence"/>
</dbReference>
<comment type="caution">
    <text evidence="2">The sequence shown here is derived from an EMBL/GenBank/DDBJ whole genome shotgun (WGS) entry which is preliminary data.</text>
</comment>
<evidence type="ECO:0000313" key="3">
    <source>
        <dbReference type="Proteomes" id="UP000036987"/>
    </source>
</evidence>
<proteinExistence type="predicted"/>
<feature type="non-terminal residue" evidence="2">
    <location>
        <position position="1"/>
    </location>
</feature>
<protein>
    <submittedName>
        <fullName evidence="2">Uncharacterized protein</fullName>
    </submittedName>
</protein>
<evidence type="ECO:0000256" key="1">
    <source>
        <dbReference type="SAM" id="Coils"/>
    </source>
</evidence>
<keyword evidence="3" id="KW-1185">Reference proteome</keyword>
<reference evidence="3" key="1">
    <citation type="journal article" date="2016" name="Nature">
        <title>The genome of the seagrass Zostera marina reveals angiosperm adaptation to the sea.</title>
        <authorList>
            <person name="Olsen J.L."/>
            <person name="Rouze P."/>
            <person name="Verhelst B."/>
            <person name="Lin Y.-C."/>
            <person name="Bayer T."/>
            <person name="Collen J."/>
            <person name="Dattolo E."/>
            <person name="De Paoli E."/>
            <person name="Dittami S."/>
            <person name="Maumus F."/>
            <person name="Michel G."/>
            <person name="Kersting A."/>
            <person name="Lauritano C."/>
            <person name="Lohaus R."/>
            <person name="Toepel M."/>
            <person name="Tonon T."/>
            <person name="Vanneste K."/>
            <person name="Amirebrahimi M."/>
            <person name="Brakel J."/>
            <person name="Bostroem C."/>
            <person name="Chovatia M."/>
            <person name="Grimwood J."/>
            <person name="Jenkins J.W."/>
            <person name="Jueterbock A."/>
            <person name="Mraz A."/>
            <person name="Stam W.T."/>
            <person name="Tice H."/>
            <person name="Bornberg-Bauer E."/>
            <person name="Green P.J."/>
            <person name="Pearson G.A."/>
            <person name="Procaccini G."/>
            <person name="Duarte C.M."/>
            <person name="Schmutz J."/>
            <person name="Reusch T.B.H."/>
            <person name="Van de Peer Y."/>
        </authorList>
    </citation>
    <scope>NUCLEOTIDE SEQUENCE [LARGE SCALE GENOMIC DNA]</scope>
    <source>
        <strain evidence="3">cv. Finnish</strain>
    </source>
</reference>
<feature type="coiled-coil region" evidence="1">
    <location>
        <begin position="9"/>
        <end position="36"/>
    </location>
</feature>
<dbReference type="EMBL" id="LFYR01000841">
    <property type="protein sequence ID" value="KMZ68351.1"/>
    <property type="molecule type" value="Genomic_DNA"/>
</dbReference>
<dbReference type="AlphaFoldDB" id="A0A0K9PHB5"/>
<accession>A0A0K9PHB5</accession>
<dbReference type="OrthoDB" id="757982at2759"/>
<sequence>CFELEKHIENDLRPEVERLKKELEEARQLKSIKKEKGITN</sequence>
<organism evidence="2 3">
    <name type="scientific">Zostera marina</name>
    <name type="common">Eelgrass</name>
    <dbReference type="NCBI Taxonomy" id="29655"/>
    <lineage>
        <taxon>Eukaryota</taxon>
        <taxon>Viridiplantae</taxon>
        <taxon>Streptophyta</taxon>
        <taxon>Embryophyta</taxon>
        <taxon>Tracheophyta</taxon>
        <taxon>Spermatophyta</taxon>
        <taxon>Magnoliopsida</taxon>
        <taxon>Liliopsida</taxon>
        <taxon>Zosteraceae</taxon>
        <taxon>Zostera</taxon>
    </lineage>
</organism>
<evidence type="ECO:0000313" key="2">
    <source>
        <dbReference type="EMBL" id="KMZ68351.1"/>
    </source>
</evidence>
<keyword evidence="1" id="KW-0175">Coiled coil</keyword>
<gene>
    <name evidence="2" type="ORF">ZOSMA_240G00290</name>
</gene>
<name>A0A0K9PHB5_ZOSMR</name>